<dbReference type="KEGG" id="din:Selin_0565"/>
<keyword evidence="3" id="KW-1185">Reference proteome</keyword>
<gene>
    <name evidence="2" type="ordered locus">Selin_0565</name>
</gene>
<dbReference type="InterPro" id="IPR006674">
    <property type="entry name" value="HD_domain"/>
</dbReference>
<sequence>MHSDIRPQLRKHYQNEPLKLRQHVERVVALALELACVHSVDLVDVETAALGHDLFRSRSAEFYRQKAREYGLSRPDYEEFPLMYHGPLAAAYMRETFEYHHWPVLQAVAEHTNLSGQSALNPIAQILFLADKLEPGKGKPYQDELTALARQSLPVAVYQLCGLMADYMAGQGSFAVPHDLLEARQVLAAP</sequence>
<evidence type="ECO:0000259" key="1">
    <source>
        <dbReference type="SMART" id="SM00471"/>
    </source>
</evidence>
<dbReference type="Pfam" id="PF01966">
    <property type="entry name" value="HD"/>
    <property type="match status" value="1"/>
</dbReference>
<dbReference type="CDD" id="cd00077">
    <property type="entry name" value="HDc"/>
    <property type="match status" value="1"/>
</dbReference>
<dbReference type="eggNOG" id="COG1713">
    <property type="taxonomic scope" value="Bacteria"/>
</dbReference>
<name>E6W0Y1_DESIS</name>
<dbReference type="InterPro" id="IPR051094">
    <property type="entry name" value="Diverse_Catalytic_Enzymes"/>
</dbReference>
<keyword evidence="2" id="KW-0378">Hydrolase</keyword>
<dbReference type="EMBL" id="CP002432">
    <property type="protein sequence ID" value="ADU65313.1"/>
    <property type="molecule type" value="Genomic_DNA"/>
</dbReference>
<dbReference type="Gene3D" id="1.10.3210.10">
    <property type="entry name" value="Hypothetical protein af1432"/>
    <property type="match status" value="1"/>
</dbReference>
<reference evidence="2 3" key="1">
    <citation type="submission" date="2010-12" db="EMBL/GenBank/DDBJ databases">
        <title>Complete sequence of Desulfurispirillum indicum S5.</title>
        <authorList>
            <consortium name="US DOE Joint Genome Institute"/>
            <person name="Lucas S."/>
            <person name="Copeland A."/>
            <person name="Lapidus A."/>
            <person name="Cheng J.-F."/>
            <person name="Goodwin L."/>
            <person name="Pitluck S."/>
            <person name="Chertkov O."/>
            <person name="Held B."/>
            <person name="Detter J.C."/>
            <person name="Han C."/>
            <person name="Tapia R."/>
            <person name="Land M."/>
            <person name="Hauser L."/>
            <person name="Kyrpides N."/>
            <person name="Ivanova N."/>
            <person name="Mikhailova N."/>
            <person name="Haggblom M."/>
            <person name="Rauschenbach I."/>
            <person name="Bini E."/>
            <person name="Woyke T."/>
        </authorList>
    </citation>
    <scope>NUCLEOTIDE SEQUENCE [LARGE SCALE GENOMIC DNA]</scope>
    <source>
        <strain evidence="3">ATCC BAA-1389 / DSM 22839 / S5</strain>
    </source>
</reference>
<dbReference type="PANTHER" id="PTHR35795">
    <property type="entry name" value="SLR1885 PROTEIN"/>
    <property type="match status" value="1"/>
</dbReference>
<evidence type="ECO:0000313" key="2">
    <source>
        <dbReference type="EMBL" id="ADU65313.1"/>
    </source>
</evidence>
<dbReference type="Proteomes" id="UP000002572">
    <property type="component" value="Chromosome"/>
</dbReference>
<evidence type="ECO:0000313" key="3">
    <source>
        <dbReference type="Proteomes" id="UP000002572"/>
    </source>
</evidence>
<dbReference type="PANTHER" id="PTHR35795:SF1">
    <property type="entry name" value="BIS(5'-NUCLEOSYL)-TETRAPHOSPHATASE, SYMMETRICAL"/>
    <property type="match status" value="1"/>
</dbReference>
<dbReference type="InParanoid" id="E6W0Y1"/>
<feature type="domain" description="HD/PDEase" evidence="1">
    <location>
        <begin position="16"/>
        <end position="145"/>
    </location>
</feature>
<dbReference type="HOGENOM" id="CLU_1425907_0_0_0"/>
<accession>E6W0Y1</accession>
<dbReference type="SUPFAM" id="SSF109604">
    <property type="entry name" value="HD-domain/PDEase-like"/>
    <property type="match status" value="1"/>
</dbReference>
<dbReference type="GO" id="GO:0016787">
    <property type="term" value="F:hydrolase activity"/>
    <property type="evidence" value="ECO:0007669"/>
    <property type="project" value="UniProtKB-KW"/>
</dbReference>
<proteinExistence type="predicted"/>
<protein>
    <submittedName>
        <fullName evidence="2">Metal-dependent phosphohydrolase HD sub domain</fullName>
    </submittedName>
</protein>
<dbReference type="RefSeq" id="WP_013505201.1">
    <property type="nucleotide sequence ID" value="NC_014836.1"/>
</dbReference>
<organism evidence="2 3">
    <name type="scientific">Desulfurispirillum indicum (strain ATCC BAA-1389 / DSM 22839 / S5)</name>
    <dbReference type="NCBI Taxonomy" id="653733"/>
    <lineage>
        <taxon>Bacteria</taxon>
        <taxon>Pseudomonadati</taxon>
        <taxon>Chrysiogenota</taxon>
        <taxon>Chrysiogenia</taxon>
        <taxon>Chrysiogenales</taxon>
        <taxon>Chrysiogenaceae</taxon>
        <taxon>Desulfurispirillum</taxon>
    </lineage>
</organism>
<dbReference type="InterPro" id="IPR003607">
    <property type="entry name" value="HD/PDEase_dom"/>
</dbReference>
<dbReference type="STRING" id="653733.Selin_0565"/>
<dbReference type="AlphaFoldDB" id="E6W0Y1"/>
<dbReference type="SMART" id="SM00471">
    <property type="entry name" value="HDc"/>
    <property type="match status" value="1"/>
</dbReference>